<feature type="transmembrane region" description="Helical" evidence="2">
    <location>
        <begin position="882"/>
        <end position="899"/>
    </location>
</feature>
<evidence type="ECO:0000313" key="3">
    <source>
        <dbReference type="EMBL" id="CAF1931044.1"/>
    </source>
</evidence>
<evidence type="ECO:0000256" key="2">
    <source>
        <dbReference type="SAM" id="Phobius"/>
    </source>
</evidence>
<keyword evidence="2" id="KW-0472">Membrane</keyword>
<feature type="transmembrane region" description="Helical" evidence="2">
    <location>
        <begin position="942"/>
        <end position="962"/>
    </location>
</feature>
<protein>
    <submittedName>
        <fullName evidence="3">Uncharacterized protein</fullName>
    </submittedName>
</protein>
<organism evidence="3 4">
    <name type="scientific">Rotaria magnacalcarata</name>
    <dbReference type="NCBI Taxonomy" id="392030"/>
    <lineage>
        <taxon>Eukaryota</taxon>
        <taxon>Metazoa</taxon>
        <taxon>Spiralia</taxon>
        <taxon>Gnathifera</taxon>
        <taxon>Rotifera</taxon>
        <taxon>Eurotatoria</taxon>
        <taxon>Bdelloidea</taxon>
        <taxon>Philodinida</taxon>
        <taxon>Philodinidae</taxon>
        <taxon>Rotaria</taxon>
    </lineage>
</organism>
<name>A0A816L6B2_9BILA</name>
<dbReference type="EMBL" id="CAJNRE010000731">
    <property type="protein sequence ID" value="CAF1931044.1"/>
    <property type="molecule type" value="Genomic_DNA"/>
</dbReference>
<keyword evidence="2" id="KW-0812">Transmembrane</keyword>
<feature type="compositionally biased region" description="Acidic residues" evidence="1">
    <location>
        <begin position="755"/>
        <end position="766"/>
    </location>
</feature>
<dbReference type="AlphaFoldDB" id="A0A816L6B2"/>
<gene>
    <name evidence="3" type="ORF">MBJ925_LOCUS4269</name>
</gene>
<proteinExistence type="predicted"/>
<keyword evidence="2" id="KW-1133">Transmembrane helix</keyword>
<feature type="transmembrane region" description="Helical" evidence="2">
    <location>
        <begin position="849"/>
        <end position="870"/>
    </location>
</feature>
<accession>A0A816L6B2</accession>
<comment type="caution">
    <text evidence="3">The sequence shown here is derived from an EMBL/GenBank/DDBJ whole genome shotgun (WGS) entry which is preliminary data.</text>
</comment>
<feature type="region of interest" description="Disordered" evidence="1">
    <location>
        <begin position="752"/>
        <end position="775"/>
    </location>
</feature>
<dbReference type="Proteomes" id="UP000663824">
    <property type="component" value="Unassembled WGS sequence"/>
</dbReference>
<evidence type="ECO:0000256" key="1">
    <source>
        <dbReference type="SAM" id="MobiDB-lite"/>
    </source>
</evidence>
<reference evidence="3" key="1">
    <citation type="submission" date="2021-02" db="EMBL/GenBank/DDBJ databases">
        <authorList>
            <person name="Nowell W R."/>
        </authorList>
    </citation>
    <scope>NUCLEOTIDE SEQUENCE</scope>
</reference>
<evidence type="ECO:0000313" key="4">
    <source>
        <dbReference type="Proteomes" id="UP000663824"/>
    </source>
</evidence>
<sequence>MSKYASNTNFTEEVLSFREESFYNFIEQQCGSVVREIMQVQDISSVDCLLEIGNIFTFLQLDSEELTPIKRKAGIFLNDGRFILKKGLMYKVEMFINNLRSLNQRNTTYADHRNSNSSSDIILTECLLERLPFLKTLIVYSKLIATCKYDLTFLNVVLNSMIRNLITEETGFRYEAVIRQFATGLYILGGRTAYEFIRLNIPAFLPSVQIIQAYIAASDNHLTEGQFNYEGVVNYFNLNQTQLGFVAEDATSVVPKVMYDTTSNTFIGFSLPLDSNGMPILNSYSTDSFTRLEEWYTNVPRATLLNAYLIQPLSSSLSNTSPYIFGAYGTDNRFESSDVLSRWYQIYQRFKAKGIRILGFSTDCDSRDFHSMRTSLGFFANFAYGDHSDLLKIDLPNTWSWFLMQHQQLYICFQDAIHICTKLRNRLLSQSTHLLLGEQLINMKPLLYLINNYSKLDHLLVASDLNPKDRQNFYSAAKISNDNVLILLEQIPNSLGLNIYLQAIRGVRLAYIEKNTSFLDRVYHAWISVFIFHLWCLWIRSMDKKDLDLILSQVSNFNMTPENQKSQTKRQYFITYQSHFSIEINAHCLVYIAMLVSEGKFPDTALNVWLQNSQTCESTFRSARAISNIFSAGVNFTVSQFLNRVNKLSVLQNIKSNANQNNLRFPQHHKLHRTTQNTSTVSNTTNLSKTAIENRVLEAYEYAAKLFSPLKIKQLLRYGRIKSIEETSRCISRELEAFWSSDINIINDLTGNSEIESDNEQNDETETNPTDDYNSEEEFELNDNLDMISNTNISTNRGVRLFTNVKEELVPAYFKIKINNENKFLHKQAACWVLEKDKRSLSANWLSRFELAAGIGLGIIVLAIFFRGSICFPIGKHFGLDWLLFLFCLLIDVAIRLGLRLGLCVGIDIALDLLIDVFIADIGTVINLNIRNIDIISDIRVLFRFGIGINIIHAGICFRLGIGFVDIGTAFNDIVLGIVISNRKSIDTGRAIGFGFVYCRYWFSSPCCSWYAS</sequence>
<feature type="transmembrane region" description="Helical" evidence="2">
    <location>
        <begin position="911"/>
        <end position="930"/>
    </location>
</feature>